<reference evidence="2 3" key="1">
    <citation type="journal article" date="2019" name="Nat. Ecol. Evol.">
        <title>Megaphylogeny resolves global patterns of mushroom evolution.</title>
        <authorList>
            <person name="Varga T."/>
            <person name="Krizsan K."/>
            <person name="Foldi C."/>
            <person name="Dima B."/>
            <person name="Sanchez-Garcia M."/>
            <person name="Sanchez-Ramirez S."/>
            <person name="Szollosi G.J."/>
            <person name="Szarkandi J.G."/>
            <person name="Papp V."/>
            <person name="Albert L."/>
            <person name="Andreopoulos W."/>
            <person name="Angelini C."/>
            <person name="Antonin V."/>
            <person name="Barry K.W."/>
            <person name="Bougher N.L."/>
            <person name="Buchanan P."/>
            <person name="Buyck B."/>
            <person name="Bense V."/>
            <person name="Catcheside P."/>
            <person name="Chovatia M."/>
            <person name="Cooper J."/>
            <person name="Damon W."/>
            <person name="Desjardin D."/>
            <person name="Finy P."/>
            <person name="Geml J."/>
            <person name="Haridas S."/>
            <person name="Hughes K."/>
            <person name="Justo A."/>
            <person name="Karasinski D."/>
            <person name="Kautmanova I."/>
            <person name="Kiss B."/>
            <person name="Kocsube S."/>
            <person name="Kotiranta H."/>
            <person name="LaButti K.M."/>
            <person name="Lechner B.E."/>
            <person name="Liimatainen K."/>
            <person name="Lipzen A."/>
            <person name="Lukacs Z."/>
            <person name="Mihaltcheva S."/>
            <person name="Morgado L.N."/>
            <person name="Niskanen T."/>
            <person name="Noordeloos M.E."/>
            <person name="Ohm R.A."/>
            <person name="Ortiz-Santana B."/>
            <person name="Ovrebo C."/>
            <person name="Racz N."/>
            <person name="Riley R."/>
            <person name="Savchenko A."/>
            <person name="Shiryaev A."/>
            <person name="Soop K."/>
            <person name="Spirin V."/>
            <person name="Szebenyi C."/>
            <person name="Tomsovsky M."/>
            <person name="Tulloss R.E."/>
            <person name="Uehling J."/>
            <person name="Grigoriev I.V."/>
            <person name="Vagvolgyi C."/>
            <person name="Papp T."/>
            <person name="Martin F.M."/>
            <person name="Miettinen O."/>
            <person name="Hibbett D.S."/>
            <person name="Nagy L.G."/>
        </authorList>
    </citation>
    <scope>NUCLEOTIDE SEQUENCE [LARGE SCALE GENOMIC DNA]</scope>
    <source>
        <strain evidence="2 3">CBS 121175</strain>
    </source>
</reference>
<keyword evidence="3" id="KW-1185">Reference proteome</keyword>
<sequence>CLSNLGNSFNSRFERTGDLPDIGKAIASLERAVELTPPGHADLPARLHNLGSSLRSRFERTGDLPDICKAIASQERARAVELTPPGHADLPARLHNLGSSLRSRFERTGDLPDICKAIASQERAVELTPPGHADLSRGLNHLGSSFQSRFERTGDLPDIGKAIASQEKALKITPPGHADLPECLNNLGSAFHCRFERTGDLPDIGKAIASLERAVELTPPGHADLPARLHNLGSSLRSRFERTGDLPDICKAIASQERAVELTPPGHADLSRGLNHLGSSFQSRFERTGDLPDIGKAIASLERAVELTPPGHADLPACLSNLGNSFNSRFERTGDLPDIGKAIASLERAVELTPPGHADLPARLNNLGNSFRGRFKRTGDLPDIGKSIVSLQRAVELTPPGHADLPVYLRNLGSSFSLRFDNTQSFDDLDKALAYYKRAGTSSAGPPSVRFDAAQEWALLSHDHFPDSPETLLAFETAVRLVPVIAGLEQTVQHRHSTLHSISTFTLLAAAAACSLERPEKALEWLEQGRCLVWSQLNYLRTPLDDLRVVNSSLANRYSDISKALEIAGSRTSESAMCPPTSTSDSVSAAEEALSHLKLAAEWNSVLATIRTTVPGFENFLMPPPCSSLLQNLPDTGPIIIINVHKDSCDALALMAGHEEPFHIPLPCFSFGRAETLRTDLTELLRSFGMRVREDVQGSEIGEHRKPRQARTGPHGETLASILATLWIDVVKPILDALGFSVDEHRSLSELPRIWWCATGPLAFLPLHSAGIYDDEDSDAIFDYAVSSYTPTVTSLTSRVKNALTSLDDTSGLFMVSQPDTPGLSRIPGTREEVRAIQTQLTSCGVRERMLEGSAATIEEGLRSMENYNNVHFACHAIQNKDDPLYSGFHFHDGPLSLSTIIKKKLKNANLAFLSACQTSTGEEKLSEEAVHLAAGMLAAGYHGVVGTMWSISDNQAPEVAKDFYEYLLAGGGAGIDASRASYALHHAIQSLRRRSGNSEHSLLTWVPYVHFGV</sequence>
<dbReference type="SUPFAM" id="SSF81901">
    <property type="entry name" value="HCP-like"/>
    <property type="match status" value="1"/>
</dbReference>
<organism evidence="2 3">
    <name type="scientific">Coprinopsis marcescibilis</name>
    <name type="common">Agaric fungus</name>
    <name type="synonym">Psathyrella marcescibilis</name>
    <dbReference type="NCBI Taxonomy" id="230819"/>
    <lineage>
        <taxon>Eukaryota</taxon>
        <taxon>Fungi</taxon>
        <taxon>Dikarya</taxon>
        <taxon>Basidiomycota</taxon>
        <taxon>Agaricomycotina</taxon>
        <taxon>Agaricomycetes</taxon>
        <taxon>Agaricomycetidae</taxon>
        <taxon>Agaricales</taxon>
        <taxon>Agaricineae</taxon>
        <taxon>Psathyrellaceae</taxon>
        <taxon>Coprinopsis</taxon>
    </lineage>
</organism>
<dbReference type="InterPro" id="IPR024983">
    <property type="entry name" value="CHAT_dom"/>
</dbReference>
<evidence type="ECO:0000259" key="1">
    <source>
        <dbReference type="Pfam" id="PF12770"/>
    </source>
</evidence>
<proteinExistence type="predicted"/>
<dbReference type="Proteomes" id="UP000307440">
    <property type="component" value="Unassembled WGS sequence"/>
</dbReference>
<feature type="domain" description="CHAT" evidence="1">
    <location>
        <begin position="725"/>
        <end position="1013"/>
    </location>
</feature>
<feature type="non-terminal residue" evidence="2">
    <location>
        <position position="1"/>
    </location>
</feature>
<accession>A0A5C3KU09</accession>
<dbReference type="InterPro" id="IPR011990">
    <property type="entry name" value="TPR-like_helical_dom_sf"/>
</dbReference>
<dbReference type="Gene3D" id="1.25.40.10">
    <property type="entry name" value="Tetratricopeptide repeat domain"/>
    <property type="match status" value="3"/>
</dbReference>
<dbReference type="EMBL" id="ML210207">
    <property type="protein sequence ID" value="TFK24032.1"/>
    <property type="molecule type" value="Genomic_DNA"/>
</dbReference>
<name>A0A5C3KU09_COPMA</name>
<dbReference type="STRING" id="230819.A0A5C3KU09"/>
<dbReference type="AlphaFoldDB" id="A0A5C3KU09"/>
<dbReference type="PANTHER" id="PTHR19959">
    <property type="entry name" value="KINESIN LIGHT CHAIN"/>
    <property type="match status" value="1"/>
</dbReference>
<dbReference type="OrthoDB" id="9991317at2759"/>
<dbReference type="PANTHER" id="PTHR19959:SF119">
    <property type="entry name" value="FUNGAL LIPASE-LIKE DOMAIN-CONTAINING PROTEIN"/>
    <property type="match status" value="1"/>
</dbReference>
<evidence type="ECO:0000313" key="3">
    <source>
        <dbReference type="Proteomes" id="UP000307440"/>
    </source>
</evidence>
<evidence type="ECO:0000313" key="2">
    <source>
        <dbReference type="EMBL" id="TFK24032.1"/>
    </source>
</evidence>
<protein>
    <recommendedName>
        <fullName evidence="1">CHAT domain-containing protein</fullName>
    </recommendedName>
</protein>
<dbReference type="Pfam" id="PF12770">
    <property type="entry name" value="CHAT"/>
    <property type="match status" value="1"/>
</dbReference>
<gene>
    <name evidence="2" type="ORF">FA15DRAFT_742899</name>
</gene>